<feature type="region of interest" description="Disordered" evidence="1">
    <location>
        <begin position="1"/>
        <end position="90"/>
    </location>
</feature>
<organism evidence="2 3">
    <name type="scientific">Luteimicrobium album</name>
    <dbReference type="NCBI Taxonomy" id="1054550"/>
    <lineage>
        <taxon>Bacteria</taxon>
        <taxon>Bacillati</taxon>
        <taxon>Actinomycetota</taxon>
        <taxon>Actinomycetes</taxon>
        <taxon>Micrococcales</taxon>
        <taxon>Luteimicrobium</taxon>
    </lineage>
</organism>
<keyword evidence="3" id="KW-1185">Reference proteome</keyword>
<feature type="compositionally biased region" description="Low complexity" evidence="1">
    <location>
        <begin position="64"/>
        <end position="90"/>
    </location>
</feature>
<evidence type="ECO:0000313" key="2">
    <source>
        <dbReference type="EMBL" id="GMA26076.1"/>
    </source>
</evidence>
<comment type="caution">
    <text evidence="2">The sequence shown here is derived from an EMBL/GenBank/DDBJ whole genome shotgun (WGS) entry which is preliminary data.</text>
</comment>
<protein>
    <submittedName>
        <fullName evidence="2">Uncharacterized protein</fullName>
    </submittedName>
</protein>
<evidence type="ECO:0000313" key="3">
    <source>
        <dbReference type="Proteomes" id="UP001157091"/>
    </source>
</evidence>
<proteinExistence type="predicted"/>
<dbReference type="Proteomes" id="UP001157091">
    <property type="component" value="Unassembled WGS sequence"/>
</dbReference>
<evidence type="ECO:0000256" key="1">
    <source>
        <dbReference type="SAM" id="MobiDB-lite"/>
    </source>
</evidence>
<reference evidence="3" key="1">
    <citation type="journal article" date="2019" name="Int. J. Syst. Evol. Microbiol.">
        <title>The Global Catalogue of Microorganisms (GCM) 10K type strain sequencing project: providing services to taxonomists for standard genome sequencing and annotation.</title>
        <authorList>
            <consortium name="The Broad Institute Genomics Platform"/>
            <consortium name="The Broad Institute Genome Sequencing Center for Infectious Disease"/>
            <person name="Wu L."/>
            <person name="Ma J."/>
        </authorList>
    </citation>
    <scope>NUCLEOTIDE SEQUENCE [LARGE SCALE GENOMIC DNA]</scope>
    <source>
        <strain evidence="3">NBRC 106348</strain>
    </source>
</reference>
<feature type="compositionally biased region" description="Low complexity" evidence="1">
    <location>
        <begin position="39"/>
        <end position="50"/>
    </location>
</feature>
<sequence length="154" mass="15238">MVPVEEHDVLSPDELVDVTGRRDLDPAAVGRDDGPLPVRSSTATAETARANPCGATSTTRTPCASRSSRAADAAAPVPSAATSVADPPSAANTTAALAAGPPAATSWRWAVTLVFGSGGALTRWTTSSVVSPTNSPDGRSLPAGGCEVVGTASA</sequence>
<accession>A0ABQ6I5W4</accession>
<feature type="compositionally biased region" description="Basic and acidic residues" evidence="1">
    <location>
        <begin position="1"/>
        <end position="10"/>
    </location>
</feature>
<feature type="compositionally biased region" description="Basic and acidic residues" evidence="1">
    <location>
        <begin position="19"/>
        <end position="34"/>
    </location>
</feature>
<name>A0ABQ6I5W4_9MICO</name>
<gene>
    <name evidence="2" type="ORF">GCM10025864_38350</name>
</gene>
<dbReference type="EMBL" id="BSUK01000001">
    <property type="protein sequence ID" value="GMA26076.1"/>
    <property type="molecule type" value="Genomic_DNA"/>
</dbReference>